<evidence type="ECO:0000313" key="1">
    <source>
        <dbReference type="EMBL" id="KAB0640880.1"/>
    </source>
</evidence>
<sequence length="88" mass="9080">MTRTTTPHDAALAASIAAAADALRFDHEPGGLQRVAVLALFVSVLGDRLALAFPASAGALRALVDSPATPGNPAALSLHQQQQQQQQQ</sequence>
<dbReference type="RefSeq" id="WP_059882260.1">
    <property type="nucleotide sequence ID" value="NZ_CABVPM010000017.1"/>
</dbReference>
<accession>A0A6L3N3Z3</accession>
<dbReference type="Proteomes" id="UP000473470">
    <property type="component" value="Unassembled WGS sequence"/>
</dbReference>
<dbReference type="AlphaFoldDB" id="A0A6L3N3Z3"/>
<comment type="caution">
    <text evidence="1">The sequence shown here is derived from an EMBL/GenBank/DDBJ whole genome shotgun (WGS) entry which is preliminary data.</text>
</comment>
<reference evidence="1 2" key="1">
    <citation type="submission" date="2019-09" db="EMBL/GenBank/DDBJ databases">
        <title>Draft genome sequences of 48 bacterial type strains from the CCUG.</title>
        <authorList>
            <person name="Tunovic T."/>
            <person name="Pineiro-Iglesias B."/>
            <person name="Unosson C."/>
            <person name="Inganas E."/>
            <person name="Ohlen M."/>
            <person name="Cardew S."/>
            <person name="Jensie-Markopoulos S."/>
            <person name="Salva-Serra F."/>
            <person name="Jaen-Luchoro D."/>
            <person name="Karlsson R."/>
            <person name="Svensson-Stadler L."/>
            <person name="Chun J."/>
            <person name="Moore E."/>
        </authorList>
    </citation>
    <scope>NUCLEOTIDE SEQUENCE [LARGE SCALE GENOMIC DNA]</scope>
    <source>
        <strain evidence="1 2">CCUG 65686</strain>
    </source>
</reference>
<protein>
    <submittedName>
        <fullName evidence="1">Uncharacterized protein</fullName>
    </submittedName>
</protein>
<proteinExistence type="predicted"/>
<evidence type="ECO:0000313" key="2">
    <source>
        <dbReference type="Proteomes" id="UP000473470"/>
    </source>
</evidence>
<dbReference type="EMBL" id="VZOK01000003">
    <property type="protein sequence ID" value="KAB0640880.1"/>
    <property type="molecule type" value="Genomic_DNA"/>
</dbReference>
<organism evidence="1 2">
    <name type="scientific">Burkholderia stagnalis</name>
    <dbReference type="NCBI Taxonomy" id="1503054"/>
    <lineage>
        <taxon>Bacteria</taxon>
        <taxon>Pseudomonadati</taxon>
        <taxon>Pseudomonadota</taxon>
        <taxon>Betaproteobacteria</taxon>
        <taxon>Burkholderiales</taxon>
        <taxon>Burkholderiaceae</taxon>
        <taxon>Burkholderia</taxon>
        <taxon>Burkholderia cepacia complex</taxon>
    </lineage>
</organism>
<gene>
    <name evidence="1" type="ORF">F7R25_02520</name>
</gene>
<name>A0A6L3N3Z3_9BURK</name>